<evidence type="ECO:0000256" key="2">
    <source>
        <dbReference type="ARBA" id="ARBA00022723"/>
    </source>
</evidence>
<feature type="compositionally biased region" description="Basic and acidic residues" evidence="8">
    <location>
        <begin position="863"/>
        <end position="873"/>
    </location>
</feature>
<keyword evidence="3" id="KW-0677">Repeat</keyword>
<feature type="compositionally biased region" description="Low complexity" evidence="8">
    <location>
        <begin position="1214"/>
        <end position="1225"/>
    </location>
</feature>
<accession>A0A8E0RM53</accession>
<name>A0A8E0RM53_9TREM</name>
<feature type="compositionally biased region" description="Low complexity" evidence="8">
    <location>
        <begin position="1443"/>
        <end position="1456"/>
    </location>
</feature>
<feature type="compositionally biased region" description="Low complexity" evidence="8">
    <location>
        <begin position="1390"/>
        <end position="1423"/>
    </location>
</feature>
<dbReference type="InterPro" id="IPR013087">
    <property type="entry name" value="Znf_C2H2_type"/>
</dbReference>
<evidence type="ECO:0000313" key="10">
    <source>
        <dbReference type="EMBL" id="KAA0187485.1"/>
    </source>
</evidence>
<evidence type="ECO:0000313" key="11">
    <source>
        <dbReference type="Proteomes" id="UP000728185"/>
    </source>
</evidence>
<dbReference type="PROSITE" id="PS00028">
    <property type="entry name" value="ZINC_FINGER_C2H2_1"/>
    <property type="match status" value="1"/>
</dbReference>
<feature type="region of interest" description="Disordered" evidence="8">
    <location>
        <begin position="835"/>
        <end position="878"/>
    </location>
</feature>
<keyword evidence="4 7" id="KW-0863">Zinc-finger</keyword>
<feature type="compositionally biased region" description="Polar residues" evidence="8">
    <location>
        <begin position="841"/>
        <end position="862"/>
    </location>
</feature>
<feature type="region of interest" description="Disordered" evidence="8">
    <location>
        <begin position="1113"/>
        <end position="1234"/>
    </location>
</feature>
<keyword evidence="6" id="KW-0539">Nucleus</keyword>
<sequence>MISKDPEYAVQVLERVKRRYICTLCPAEDVEKYEDASLELHCRLQHPKETYFPCIFCTEKISVISIQKHIDRHFSDISQKPYICPYCSLLFETSHALAQHAESHHNTGAVFYKCGHCDKPTDTPSDLAAHLADSCLSLYHCEYPQCLVKSPRPDLVLRHYEKCHGIKSSCVILTRMYSCSWPTAQRPVDRDSSFTDNFCCLICPKCPFGTMYVETFAEHLATCSAAFSHTDTVASLSVTCVLYHCSQCRWITTVRNVMKEHLLKFHPGISESDGIVPEEFTVPVSDDSVGADVPPNGDISSAANSSNAAAVCLAEVTSRLQALSGLFSSAAMSSLVSSAGCALNPNAFSNITQSKHFSPPVQSQNSLLNPNGDLQTIRKSEDNMDYNGAEPNIPLDINVAERTPQSSNGSCLFPSVDPNVLSDGNKLDTELQAEEYVQLYFNEAAFLSAYMKNGKLNATGRPLHQKELSAVLEKMRQFAHYRVPILGRANQRRVAGCPECLKPFNHGFTDLKKHLLVAHFGLRRDIIRFAIEFTHSGRSIPSTNASGTGEAAVKRPADGDPSVSRGPKYSFSMRASRTHVMKNFKKRTFGFPSLHGPGTRRINGSVPTNNREDHTVKSRSPIPLATVAPDGLPTLVSSPSSSYTGSAPIHRIIPGTGISDRYEDMKSLDEVSREAPVGRGGIIPLDEFDRPVGAALLAANQPQSPEPSGGSELFLPKVGKQRIQLAYSYPVFKRLLEAYQVPMVERIQLVNRMNHYARQYVIMELLLPGGAQKRFSCPTCMYTSVHSLADIRKHIMGSHCGISTKRFRLCLRASRHDITTYRLHTDERMIRFVEDHRRRQIQGTSESKTNSSSGGRRSSAMDNHTHHAADRSVDLAPNETTVIVKNEDRTLGPVNANLHEEQLETDTIEADPYTEDYDEEQSELLDASDRECDRRFLKASSRSPSPSAETAIAIANDILNAHSIESQQQQPQQQQQQPGEVYRRIELPFSTHVLRVLMEREGLLDQFDDILERMNYYKRHYLTVVSRGGRICSYICVCGRRFLVVREESDTDIRPASLADCRRHILGVHARVPQELLTLCCQASRISKESGYGLYSDNSLIALAEQYKFRTSRTSNSSARLTEENSSPSERNAEASSSDDRFNNLSGTEDSRCSPPSVSISTIRSTPTSNHNTPSQVALRQTNYSATRSLPPMHRAPKLDHDLDSSVQSDDCPNSNTSHNTSKSSLIKSPPEDTTSIVSKVEPIKLPSVNRHSGLDLDAPRRILTAEEAILWRSKLTLPESWTLERIVRLAYSPELLDEQLQGSLLIEDTFVETLHERMRVYSRHSVYIIRLCTSTNPSQRLYVCCACLTTSQHGFGDVRKHILGVHAHVPERFKAIAMNASRLSREDYSLNTSQLSSQSGSPQSTVSKKNGSKHTSSSSPSSGNEVTVGSRVLRRRRCSVESNTSSSPYSFSASCSVPRKRHRGCLDVDSEQDFSPTAVIDHSPHDPPCIAVPINGHPSASLSHPDRDVSRPPIILTIPRPKAFISESDSGQSSPTDTSKLEEGFSSAETSSEAAVVASGPRSRRSMILKSKRPCPTSS</sequence>
<dbReference type="SMART" id="SM00355">
    <property type="entry name" value="ZnF_C2H2"/>
    <property type="match status" value="10"/>
</dbReference>
<comment type="caution">
    <text evidence="10">The sequence shown here is derived from an EMBL/GenBank/DDBJ whole genome shotgun (WGS) entry which is preliminary data.</text>
</comment>
<evidence type="ECO:0000256" key="1">
    <source>
        <dbReference type="ARBA" id="ARBA00004123"/>
    </source>
</evidence>
<feature type="compositionally biased region" description="Polar residues" evidence="8">
    <location>
        <begin position="1528"/>
        <end position="1539"/>
    </location>
</feature>
<dbReference type="EMBL" id="LUCM01009093">
    <property type="protein sequence ID" value="KAA0187485.1"/>
    <property type="molecule type" value="Genomic_DNA"/>
</dbReference>
<organism evidence="10 11">
    <name type="scientific">Fasciolopsis buskii</name>
    <dbReference type="NCBI Taxonomy" id="27845"/>
    <lineage>
        <taxon>Eukaryota</taxon>
        <taxon>Metazoa</taxon>
        <taxon>Spiralia</taxon>
        <taxon>Lophotrochozoa</taxon>
        <taxon>Platyhelminthes</taxon>
        <taxon>Trematoda</taxon>
        <taxon>Digenea</taxon>
        <taxon>Plagiorchiida</taxon>
        <taxon>Echinostomata</taxon>
        <taxon>Echinostomatoidea</taxon>
        <taxon>Fasciolidae</taxon>
        <taxon>Fasciolopsis</taxon>
    </lineage>
</organism>
<evidence type="ECO:0000256" key="3">
    <source>
        <dbReference type="ARBA" id="ARBA00022737"/>
    </source>
</evidence>
<feature type="region of interest" description="Disordered" evidence="8">
    <location>
        <begin position="1523"/>
        <end position="1580"/>
    </location>
</feature>
<dbReference type="GO" id="GO:0008270">
    <property type="term" value="F:zinc ion binding"/>
    <property type="evidence" value="ECO:0007669"/>
    <property type="project" value="UniProtKB-KW"/>
</dbReference>
<feature type="domain" description="C2H2-type" evidence="9">
    <location>
        <begin position="82"/>
        <end position="109"/>
    </location>
</feature>
<dbReference type="GO" id="GO:0005634">
    <property type="term" value="C:nucleus"/>
    <property type="evidence" value="ECO:0007669"/>
    <property type="project" value="UniProtKB-SubCell"/>
</dbReference>
<evidence type="ECO:0000256" key="4">
    <source>
        <dbReference type="ARBA" id="ARBA00022771"/>
    </source>
</evidence>
<feature type="region of interest" description="Disordered" evidence="8">
    <location>
        <begin position="1495"/>
        <end position="1514"/>
    </location>
</feature>
<dbReference type="PANTHER" id="PTHR24406">
    <property type="entry name" value="TRANSCRIPTIONAL REPRESSOR CTCFL-RELATED"/>
    <property type="match status" value="1"/>
</dbReference>
<dbReference type="InterPro" id="IPR050888">
    <property type="entry name" value="ZnF_C2H2-type_TF"/>
</dbReference>
<evidence type="ECO:0000256" key="6">
    <source>
        <dbReference type="ARBA" id="ARBA00023242"/>
    </source>
</evidence>
<keyword evidence="11" id="KW-1185">Reference proteome</keyword>
<feature type="region of interest" description="Disordered" evidence="8">
    <location>
        <begin position="1390"/>
        <end position="1456"/>
    </location>
</feature>
<keyword evidence="2" id="KW-0479">Metal-binding</keyword>
<feature type="compositionally biased region" description="Basic residues" evidence="8">
    <location>
        <begin position="1563"/>
        <end position="1574"/>
    </location>
</feature>
<dbReference type="OrthoDB" id="6910977at2759"/>
<evidence type="ECO:0000256" key="8">
    <source>
        <dbReference type="SAM" id="MobiDB-lite"/>
    </source>
</evidence>
<dbReference type="SUPFAM" id="SSF57667">
    <property type="entry name" value="beta-beta-alpha zinc fingers"/>
    <property type="match status" value="1"/>
</dbReference>
<evidence type="ECO:0000259" key="9">
    <source>
        <dbReference type="PROSITE" id="PS50157"/>
    </source>
</evidence>
<evidence type="ECO:0000256" key="5">
    <source>
        <dbReference type="ARBA" id="ARBA00022833"/>
    </source>
</evidence>
<protein>
    <recommendedName>
        <fullName evidence="9">C2H2-type domain-containing protein</fullName>
    </recommendedName>
</protein>
<feature type="compositionally biased region" description="Low complexity" evidence="8">
    <location>
        <begin position="1545"/>
        <end position="1561"/>
    </location>
</feature>
<proteinExistence type="predicted"/>
<comment type="subcellular location">
    <subcellularLocation>
        <location evidence="1">Nucleus</location>
    </subcellularLocation>
</comment>
<dbReference type="PROSITE" id="PS50157">
    <property type="entry name" value="ZINC_FINGER_C2H2_2"/>
    <property type="match status" value="1"/>
</dbReference>
<feature type="region of interest" description="Disordered" evidence="8">
    <location>
        <begin position="540"/>
        <end position="571"/>
    </location>
</feature>
<feature type="compositionally biased region" description="Polar residues" evidence="8">
    <location>
        <begin position="1113"/>
        <end position="1136"/>
    </location>
</feature>
<reference evidence="10" key="1">
    <citation type="submission" date="2019-05" db="EMBL/GenBank/DDBJ databases">
        <title>Annotation for the trematode Fasciolopsis buski.</title>
        <authorList>
            <person name="Choi Y.-J."/>
        </authorList>
    </citation>
    <scope>NUCLEOTIDE SEQUENCE</scope>
    <source>
        <strain evidence="10">HT</strain>
        <tissue evidence="10">Whole worm</tissue>
    </source>
</reference>
<keyword evidence="5" id="KW-0862">Zinc</keyword>
<feature type="region of interest" description="Disordered" evidence="8">
    <location>
        <begin position="588"/>
        <end position="617"/>
    </location>
</feature>
<dbReference type="Proteomes" id="UP000728185">
    <property type="component" value="Unassembled WGS sequence"/>
</dbReference>
<gene>
    <name evidence="10" type="ORF">FBUS_09622</name>
</gene>
<feature type="compositionally biased region" description="Polar residues" evidence="8">
    <location>
        <begin position="1143"/>
        <end position="1188"/>
    </location>
</feature>
<dbReference type="InterPro" id="IPR036236">
    <property type="entry name" value="Znf_C2H2_sf"/>
</dbReference>
<evidence type="ECO:0000256" key="7">
    <source>
        <dbReference type="PROSITE-ProRule" id="PRU00042"/>
    </source>
</evidence>
<dbReference type="Gene3D" id="3.30.160.60">
    <property type="entry name" value="Classic Zinc Finger"/>
    <property type="match status" value="1"/>
</dbReference>